<dbReference type="EMBL" id="PKMF04001313">
    <property type="protein sequence ID" value="KAK7813084.1"/>
    <property type="molecule type" value="Genomic_DNA"/>
</dbReference>
<organism evidence="1 2">
    <name type="scientific">Quercus suber</name>
    <name type="common">Cork oak</name>
    <dbReference type="NCBI Taxonomy" id="58331"/>
    <lineage>
        <taxon>Eukaryota</taxon>
        <taxon>Viridiplantae</taxon>
        <taxon>Streptophyta</taxon>
        <taxon>Embryophyta</taxon>
        <taxon>Tracheophyta</taxon>
        <taxon>Spermatophyta</taxon>
        <taxon>Magnoliopsida</taxon>
        <taxon>eudicotyledons</taxon>
        <taxon>Gunneridae</taxon>
        <taxon>Pentapetalae</taxon>
        <taxon>rosids</taxon>
        <taxon>fabids</taxon>
        <taxon>Fagales</taxon>
        <taxon>Fagaceae</taxon>
        <taxon>Quercus</taxon>
    </lineage>
</organism>
<accession>A0AAW0IFK0</accession>
<dbReference type="InterPro" id="IPR046349">
    <property type="entry name" value="C1-like_sf"/>
</dbReference>
<dbReference type="PANTHER" id="PTHR46288">
    <property type="entry name" value="PHORBOL-ESTER/DAG-TYPE DOMAIN-CONTAINING PROTEIN"/>
    <property type="match status" value="1"/>
</dbReference>
<sequence>MDIDCALLATTTINEEQIHNFLHGHPLILGKNKQLVDDEEEVNNFCVCGKGCSTGPTYSFLRILLRTFVSWPINIYFHKSCIELPQQIFHPFHPYHPLTQLKRSDIRESYSYFDKLVMNNESFCNACRKLILPFTCGQQNSQSIAYICEDYKCDFLLDAECSTLMLPAITYEVFADTIVVNHIPSLVSIVILISILPVVHYHILLKLNVIYIPSSLQILHFKRKRERKTRHTNCTVMLVRKKETTVISSLKGEYGDVELRSTLGHYDDIEQLNSILRAQERKQVIDEEDDHDEEDSVHEAFLLSGKAYTRFVKILDCGVKIPEPFNSVQEIIEVSSKWTPKEKVASVVDYMVPLRLAPILKQLLSKHGGYILHDKHHGCGYNKDLLLNWWTSLRILPFTKFKIQFVFNHLKRLAHAYYGLHVKKKADNALDELDKIFKHLKVNTSV</sequence>
<gene>
    <name evidence="1" type="ORF">CFP56_006113</name>
</gene>
<keyword evidence="2" id="KW-1185">Reference proteome</keyword>
<reference evidence="1 2" key="1">
    <citation type="journal article" date="2018" name="Sci. Data">
        <title>The draft genome sequence of cork oak.</title>
        <authorList>
            <person name="Ramos A.M."/>
            <person name="Usie A."/>
            <person name="Barbosa P."/>
            <person name="Barros P.M."/>
            <person name="Capote T."/>
            <person name="Chaves I."/>
            <person name="Simoes F."/>
            <person name="Abreu I."/>
            <person name="Carrasquinho I."/>
            <person name="Faro C."/>
            <person name="Guimaraes J.B."/>
            <person name="Mendonca D."/>
            <person name="Nobrega F."/>
            <person name="Rodrigues L."/>
            <person name="Saibo N.J.M."/>
            <person name="Varela M.C."/>
            <person name="Egas C."/>
            <person name="Matos J."/>
            <person name="Miguel C.M."/>
            <person name="Oliveira M.M."/>
            <person name="Ricardo C.P."/>
            <person name="Goncalves S."/>
        </authorList>
    </citation>
    <scope>NUCLEOTIDE SEQUENCE [LARGE SCALE GENOMIC DNA]</scope>
    <source>
        <strain evidence="2">cv. HL8</strain>
    </source>
</reference>
<dbReference type="SUPFAM" id="SSF57889">
    <property type="entry name" value="Cysteine-rich domain"/>
    <property type="match status" value="1"/>
</dbReference>
<proteinExistence type="predicted"/>
<dbReference type="PANTHER" id="PTHR46288:SF27">
    <property type="entry name" value="CYSTEINE_HISTIDINE-RICH C1 DOMAIN FAMILY PROTEIN"/>
    <property type="match status" value="1"/>
</dbReference>
<comment type="caution">
    <text evidence="1">The sequence shown here is derived from an EMBL/GenBank/DDBJ whole genome shotgun (WGS) entry which is preliminary data.</text>
</comment>
<evidence type="ECO:0000313" key="2">
    <source>
        <dbReference type="Proteomes" id="UP000237347"/>
    </source>
</evidence>
<name>A0AAW0IFK0_QUESU</name>
<protein>
    <submittedName>
        <fullName evidence="1">Uncharacterized protein</fullName>
    </submittedName>
</protein>
<evidence type="ECO:0000313" key="1">
    <source>
        <dbReference type="EMBL" id="KAK7813084.1"/>
    </source>
</evidence>
<dbReference type="AlphaFoldDB" id="A0AAW0IFK0"/>
<dbReference type="Proteomes" id="UP000237347">
    <property type="component" value="Unassembled WGS sequence"/>
</dbReference>